<organismHost>
    <name type="scientific">Prochlorococcus</name>
    <dbReference type="NCBI Taxonomy" id="1218"/>
</organismHost>
<dbReference type="Proteomes" id="UP000013923">
    <property type="component" value="Genome"/>
</dbReference>
<reference evidence="3 5" key="2">
    <citation type="submission" date="2009-10" db="EMBL/GenBank/DDBJ databases">
        <title>The Genome Sequence of Prochlorococcus phage P-SSM2.</title>
        <authorList>
            <consortium name="The Broad Institute Genome Sequencing Platform"/>
            <person name="Henn M.R."/>
            <person name="Sullivan M.S."/>
            <person name="Osburne M.S."/>
            <person name="Levin J."/>
            <person name="Malboeuf C."/>
            <person name="Casali M."/>
            <person name="Russ C."/>
            <person name="Lennon N."/>
            <person name="Chapman S.B."/>
            <person name="Erlich R."/>
            <person name="Young S.K."/>
            <person name="Koehrsen M."/>
            <person name="Yandava C."/>
            <person name="Zeng Q."/>
            <person name="Alvarado L."/>
            <person name="Anderson S."/>
            <person name="Berlin A."/>
            <person name="Borenstein D."/>
            <person name="Chen Z."/>
            <person name="Engels R."/>
            <person name="Freedman E."/>
            <person name="Gellesch M."/>
            <person name="Goldberg J."/>
            <person name="Green L."/>
            <person name="Griggs A."/>
            <person name="Gujja S."/>
            <person name="Heilman E.R."/>
            <person name="Heiman D."/>
            <person name="Hepburn T."/>
            <person name="Howarth C."/>
            <person name="Jen D."/>
            <person name="Larson L."/>
            <person name="Lewis B."/>
            <person name="Mehta T."/>
            <person name="Park D."/>
            <person name="Pearson M."/>
            <person name="Richards J."/>
            <person name="Rizzolo K."/>
            <person name="Roberts A."/>
            <person name="Ryan E."/>
            <person name="Saif S."/>
            <person name="Shea T."/>
            <person name="Shenoy N."/>
            <person name="Sisk P."/>
            <person name="Stolte C."/>
            <person name="Sykes S."/>
            <person name="Walk T."/>
            <person name="White J."/>
            <person name="Yu Q."/>
            <person name="Coleman M.L."/>
            <person name="Huang K.H."/>
            <person name="Weigele P.R."/>
            <person name="DeFrancesco A.S."/>
            <person name="Kern S.E."/>
            <person name="Thompson L.R."/>
            <person name="Fu R."/>
            <person name="Hombeck B."/>
            <person name="Chisholm S.W."/>
            <person name="Haas B."/>
            <person name="Nusbaum C."/>
            <person name="Birren B."/>
        </authorList>
    </citation>
    <scope>NUCLEOTIDE SEQUENCE [LARGE SCALE GENOMIC DNA]</scope>
    <source>
        <strain evidence="3">P-SSM2</strain>
    </source>
</reference>
<feature type="region of interest" description="Disordered" evidence="1">
    <location>
        <begin position="23"/>
        <end position="42"/>
    </location>
</feature>
<keyword evidence="4" id="KW-1185">Reference proteome</keyword>
<evidence type="ECO:0000313" key="4">
    <source>
        <dbReference type="Proteomes" id="UP000000991"/>
    </source>
</evidence>
<proteinExistence type="predicted"/>
<reference evidence="2 4" key="1">
    <citation type="journal article" date="2005" name="PLoS Biol.">
        <title>Three Prochlorococcus cyanophage genomes: signature features and ecological interpretations.</title>
        <authorList>
            <person name="Sullivan M.B."/>
            <person name="Coleman M.L."/>
            <person name="Weigele P."/>
            <person name="Rohwer F."/>
            <person name="Chisholm S.W."/>
        </authorList>
    </citation>
    <scope>NUCLEOTIDE SEQUENCE</scope>
</reference>
<accession>Q58MN9</accession>
<sequence length="86" mass="9924">MKSFKQFLEEAYNKVINLKDAGWGRPHKQYTKDGKTRYGPTGNRLFRLQAKQSKDDKIDALYKDINNPKKPSEKDLINGTIPVKKA</sequence>
<dbReference type="Proteomes" id="UP000000991">
    <property type="component" value="Segment"/>
</dbReference>
<dbReference type="RefSeq" id="YP_214347.1">
    <property type="nucleotide sequence ID" value="NC_006883.2"/>
</dbReference>
<dbReference type="EMBL" id="GU071092">
    <property type="protein sequence ID" value="ACY75994.1"/>
    <property type="molecule type" value="Genomic_DNA"/>
</dbReference>
<dbReference type="EMBL" id="AY939844">
    <property type="protein sequence ID" value="AAX44493.1"/>
    <property type="molecule type" value="Genomic_DNA"/>
</dbReference>
<evidence type="ECO:0000313" key="5">
    <source>
        <dbReference type="Proteomes" id="UP000013923"/>
    </source>
</evidence>
<dbReference type="KEGG" id="vg:3294171"/>
<protein>
    <submittedName>
        <fullName evidence="2">Uncharacterized protein</fullName>
    </submittedName>
</protein>
<organism evidence="2 4">
    <name type="scientific">Prochlorococcus phage P-SSM2</name>
    <dbReference type="NCBI Taxonomy" id="268746"/>
    <lineage>
        <taxon>Viruses</taxon>
        <taxon>Duplodnaviria</taxon>
        <taxon>Heunggongvirae</taxon>
        <taxon>Uroviricota</taxon>
        <taxon>Caudoviricetes</taxon>
        <taxon>Pantevenvirales</taxon>
        <taxon>Kyanoviridae</taxon>
        <taxon>Salacisavirus</taxon>
        <taxon>Salacisavirus pssm2</taxon>
    </lineage>
</organism>
<evidence type="ECO:0000313" key="2">
    <source>
        <dbReference type="EMBL" id="AAX44493.1"/>
    </source>
</evidence>
<reference evidence="2 4" key="3">
    <citation type="journal article" date="2010" name="Environ. Microbiol.">
        <title>Genomic analysis of oceanic cyanobacterial myoviruses compared with T4-like myoviruses from diverse hosts and environments.</title>
        <authorList>
            <person name="Sullivan M.B."/>
            <person name="Huang K.H."/>
            <person name="Ignacio-Espinoza J.C."/>
            <person name="Berlin A.M."/>
            <person name="Kelly L."/>
            <person name="Weigele P.R."/>
            <person name="DeFrancesco A.S."/>
            <person name="Kern S.E."/>
            <person name="Thompson L.R."/>
            <person name="Young S."/>
            <person name="Yandava C."/>
            <person name="Fu R."/>
            <person name="Krastins B."/>
            <person name="Chase M."/>
            <person name="Sarracino D."/>
            <person name="Osburne M.S."/>
            <person name="Henn M.R."/>
            <person name="Chisholm S.W."/>
        </authorList>
    </citation>
    <scope>NUCLEOTIDE SEQUENCE [LARGE SCALE GENOMIC DNA]</scope>
</reference>
<dbReference type="GeneID" id="3294171"/>
<name>Q58MN9_BPPRM</name>
<evidence type="ECO:0000256" key="1">
    <source>
        <dbReference type="SAM" id="MobiDB-lite"/>
    </source>
</evidence>
<gene>
    <name evidence="3" type="ORF">PCMG_00118</name>
    <name evidence="2" type="ORF">PSSM2_115</name>
</gene>
<evidence type="ECO:0000313" key="3">
    <source>
        <dbReference type="EMBL" id="ACY75994.1"/>
    </source>
</evidence>